<feature type="region of interest" description="Disordered" evidence="1">
    <location>
        <begin position="35"/>
        <end position="64"/>
    </location>
</feature>
<sequence>MNKKFIVLVFVLILIVGVISVSLWNYQPSTDNVDSDVLENTSQSTSNNSTNTRNGLNDQFTNHNGVTDKNNVQFSLNGPKSVSQGTNIGLKIKITNNGDSPITNVESTWRGGNHDFGTINPGESKEFTTNSYVISNNNIMADFGSDSVLSNEPLFLGGFGLKYLINGVEYNSRSNSLEIPYT</sequence>
<evidence type="ECO:0000313" key="3">
    <source>
        <dbReference type="Proteomes" id="UP000077275"/>
    </source>
</evidence>
<dbReference type="EMBL" id="LWMW01000092">
    <property type="protein sequence ID" value="KZX16433.1"/>
    <property type="molecule type" value="Genomic_DNA"/>
</dbReference>
<name>A0A166EA03_9EURY</name>
<keyword evidence="3" id="KW-1185">Reference proteome</keyword>
<accession>A0A166EA03</accession>
<dbReference type="AlphaFoldDB" id="A0A166EA03"/>
<dbReference type="PATRIC" id="fig|47311.3.peg.903"/>
<dbReference type="RefSeq" id="WP_067259229.1">
    <property type="nucleotide sequence ID" value="NZ_LWMW01000092.1"/>
</dbReference>
<reference evidence="2 3" key="1">
    <citation type="submission" date="2016-04" db="EMBL/GenBank/DDBJ databases">
        <title>Genome sequence of Methanobrevibacter cuticularis DSM 11139.</title>
        <authorList>
            <person name="Poehlein A."/>
            <person name="Seedorf H."/>
            <person name="Daniel R."/>
        </authorList>
    </citation>
    <scope>NUCLEOTIDE SEQUENCE [LARGE SCALE GENOMIC DNA]</scope>
    <source>
        <strain evidence="2 3">DSM 11139</strain>
    </source>
</reference>
<feature type="compositionally biased region" description="Low complexity" evidence="1">
    <location>
        <begin position="40"/>
        <end position="52"/>
    </location>
</feature>
<comment type="caution">
    <text evidence="2">The sequence shown here is derived from an EMBL/GenBank/DDBJ whole genome shotgun (WGS) entry which is preliminary data.</text>
</comment>
<feature type="compositionally biased region" description="Polar residues" evidence="1">
    <location>
        <begin position="53"/>
        <end position="64"/>
    </location>
</feature>
<dbReference type="Proteomes" id="UP000077275">
    <property type="component" value="Unassembled WGS sequence"/>
</dbReference>
<organism evidence="2 3">
    <name type="scientific">Methanobrevibacter cuticularis</name>
    <dbReference type="NCBI Taxonomy" id="47311"/>
    <lineage>
        <taxon>Archaea</taxon>
        <taxon>Methanobacteriati</taxon>
        <taxon>Methanobacteriota</taxon>
        <taxon>Methanomada group</taxon>
        <taxon>Methanobacteria</taxon>
        <taxon>Methanobacteriales</taxon>
        <taxon>Methanobacteriaceae</taxon>
        <taxon>Methanobrevibacter</taxon>
    </lineage>
</organism>
<proteinExistence type="predicted"/>
<protein>
    <submittedName>
        <fullName evidence="2">Uncharacterized protein</fullName>
    </submittedName>
</protein>
<evidence type="ECO:0000256" key="1">
    <source>
        <dbReference type="SAM" id="MobiDB-lite"/>
    </source>
</evidence>
<evidence type="ECO:0000313" key="2">
    <source>
        <dbReference type="EMBL" id="KZX16433.1"/>
    </source>
</evidence>
<gene>
    <name evidence="2" type="ORF">MBCUT_08190</name>
</gene>